<dbReference type="InterPro" id="IPR036237">
    <property type="entry name" value="Xyl_isomerase-like_sf"/>
</dbReference>
<dbReference type="EMBL" id="KN848891">
    <property type="protein sequence ID" value="KIR68154.1"/>
    <property type="molecule type" value="Genomic_DNA"/>
</dbReference>
<organism evidence="2 3">
    <name type="scientific">Cryptococcus bacillisporus CA1873</name>
    <dbReference type="NCBI Taxonomy" id="1296111"/>
    <lineage>
        <taxon>Eukaryota</taxon>
        <taxon>Fungi</taxon>
        <taxon>Dikarya</taxon>
        <taxon>Basidiomycota</taxon>
        <taxon>Agaricomycotina</taxon>
        <taxon>Tremellomycetes</taxon>
        <taxon>Tremellales</taxon>
        <taxon>Cryptococcaceae</taxon>
        <taxon>Cryptococcus</taxon>
        <taxon>Cryptococcus gattii species complex</taxon>
    </lineage>
</organism>
<dbReference type="InterPro" id="IPR013022">
    <property type="entry name" value="Xyl_isomerase-like_TIM-brl"/>
</dbReference>
<feature type="domain" description="Xylose isomerase-like TIM barrel" evidence="1">
    <location>
        <begin position="77"/>
        <end position="280"/>
    </location>
</feature>
<evidence type="ECO:0000259" key="1">
    <source>
        <dbReference type="Pfam" id="PF01261"/>
    </source>
</evidence>
<evidence type="ECO:0000313" key="3">
    <source>
        <dbReference type="Proteomes" id="UP000053800"/>
    </source>
</evidence>
<dbReference type="SUPFAM" id="SSF51658">
    <property type="entry name" value="Xylose isomerase-like"/>
    <property type="match status" value="1"/>
</dbReference>
<protein>
    <submittedName>
        <fullName evidence="2">3-dehydroshikimate dehydratase</fullName>
    </submittedName>
</protein>
<sequence>MVSGHNTFRFGVATASLGMAKCHTLESKFAALQKAGYAYAEVGFGDYVSWVRSRRPGLPPSSCPPEWKEADEPDPSDEEIWQALYQEASELINLAANYGLRILALQPLNQFDGWPEGSMRAEWVRHKAERWLPLCSQLEVELLQVGANDYAEADASDEKTAEDMRWLAELGAKQNPPVKVAYEVWCFSKRVNTWEHAWKIVQLGDHPNLGLCLDVAHFPLAPSYGWNPTTGEGWSDCQYNEMISRLKKVPGNKIFYLEISDVLKPVRPLGQGSPFDAWRERNRPARGDIFVWTVCGRPLPFVGKDAGRSVDNEDDIGGARVFESVQAVLSTGFKGPIIWEFFEAMSMEKDDPSIPDIYAQACVKAETQLKTRLPGLRG</sequence>
<dbReference type="PANTHER" id="PTHR12110">
    <property type="entry name" value="HYDROXYPYRUVATE ISOMERASE"/>
    <property type="match status" value="1"/>
</dbReference>
<dbReference type="InterPro" id="IPR050312">
    <property type="entry name" value="IolE/XylAMocC-like"/>
</dbReference>
<dbReference type="PANTHER" id="PTHR12110:SF21">
    <property type="entry name" value="XYLOSE ISOMERASE-LIKE TIM BARREL DOMAIN-CONTAINING PROTEIN"/>
    <property type="match status" value="1"/>
</dbReference>
<gene>
    <name evidence="2" type="ORF">I314_01648</name>
</gene>
<accession>A0ABR5BG71</accession>
<reference evidence="2 3" key="1">
    <citation type="submission" date="2015-01" db="EMBL/GenBank/DDBJ databases">
        <title>The Genome Sequence of Cryptococcus gattii CA1873.</title>
        <authorList>
            <consortium name="The Broad Institute Genomics Platform"/>
            <person name="Cuomo C."/>
            <person name="Litvintseva A."/>
            <person name="Chen Y."/>
            <person name="Heitman J."/>
            <person name="Sun S."/>
            <person name="Springer D."/>
            <person name="Dromer F."/>
            <person name="Young S."/>
            <person name="Zeng Q."/>
            <person name="Gargeya S."/>
            <person name="Abouelleil A."/>
            <person name="Alvarado L."/>
            <person name="Chapman S.B."/>
            <person name="Gainer-Dewar J."/>
            <person name="Goldberg J."/>
            <person name="Griggs A."/>
            <person name="Gujja S."/>
            <person name="Hansen M."/>
            <person name="Howarth C."/>
            <person name="Imamovic A."/>
            <person name="Larimer J."/>
            <person name="Murphy C."/>
            <person name="Naylor J."/>
            <person name="Pearson M."/>
            <person name="Priest M."/>
            <person name="Roberts A."/>
            <person name="Saif S."/>
            <person name="Shea T."/>
            <person name="Sykes S."/>
            <person name="Wortman J."/>
            <person name="Nusbaum C."/>
            <person name="Birren B."/>
        </authorList>
    </citation>
    <scope>NUCLEOTIDE SEQUENCE [LARGE SCALE GENOMIC DNA]</scope>
    <source>
        <strain evidence="2 3">CA1873</strain>
    </source>
</reference>
<name>A0ABR5BG71_CRYGA</name>
<dbReference type="Gene3D" id="3.20.20.150">
    <property type="entry name" value="Divalent-metal-dependent TIM barrel enzymes"/>
    <property type="match status" value="1"/>
</dbReference>
<dbReference type="Pfam" id="PF01261">
    <property type="entry name" value="AP_endonuc_2"/>
    <property type="match status" value="1"/>
</dbReference>
<evidence type="ECO:0000313" key="2">
    <source>
        <dbReference type="EMBL" id="KIR68154.1"/>
    </source>
</evidence>
<proteinExistence type="predicted"/>
<keyword evidence="3" id="KW-1185">Reference proteome</keyword>
<dbReference type="Proteomes" id="UP000053800">
    <property type="component" value="Unassembled WGS sequence"/>
</dbReference>